<dbReference type="EMBL" id="CASHSV030000716">
    <property type="protein sequence ID" value="CAJ2673650.1"/>
    <property type="molecule type" value="Genomic_DNA"/>
</dbReference>
<evidence type="ECO:0000313" key="2">
    <source>
        <dbReference type="Proteomes" id="UP001177021"/>
    </source>
</evidence>
<gene>
    <name evidence="1" type="ORF">MILVUS5_LOCUS37078</name>
</gene>
<comment type="caution">
    <text evidence="1">The sequence shown here is derived from an EMBL/GenBank/DDBJ whole genome shotgun (WGS) entry which is preliminary data.</text>
</comment>
<evidence type="ECO:0000313" key="1">
    <source>
        <dbReference type="EMBL" id="CAJ2673650.1"/>
    </source>
</evidence>
<name>A0ACB0LVU6_TRIPR</name>
<accession>A0ACB0LVU6</accession>
<organism evidence="1 2">
    <name type="scientific">Trifolium pratense</name>
    <name type="common">Red clover</name>
    <dbReference type="NCBI Taxonomy" id="57577"/>
    <lineage>
        <taxon>Eukaryota</taxon>
        <taxon>Viridiplantae</taxon>
        <taxon>Streptophyta</taxon>
        <taxon>Embryophyta</taxon>
        <taxon>Tracheophyta</taxon>
        <taxon>Spermatophyta</taxon>
        <taxon>Magnoliopsida</taxon>
        <taxon>eudicotyledons</taxon>
        <taxon>Gunneridae</taxon>
        <taxon>Pentapetalae</taxon>
        <taxon>rosids</taxon>
        <taxon>fabids</taxon>
        <taxon>Fabales</taxon>
        <taxon>Fabaceae</taxon>
        <taxon>Papilionoideae</taxon>
        <taxon>50 kb inversion clade</taxon>
        <taxon>NPAAA clade</taxon>
        <taxon>Hologalegina</taxon>
        <taxon>IRL clade</taxon>
        <taxon>Trifolieae</taxon>
        <taxon>Trifolium</taxon>
    </lineage>
</organism>
<sequence length="165" mass="18349">MSNSLVSKLQLCRQASYPLAGGFVDARGYVAALALGAQGICVGSSLLIMYDPSFANPLYKRKVIKLDETEYTDVFGRARWPGAPHRVLKTPFFMEWRSLPTHESEANKPFIGHSTIHGVFLLSDKEASRKGRTYNTTKLLVDCKISSSLVKMAKMQANLSQFTEE</sequence>
<reference evidence="1" key="1">
    <citation type="submission" date="2023-10" db="EMBL/GenBank/DDBJ databases">
        <authorList>
            <person name="Rodriguez Cubillos JULIANA M."/>
            <person name="De Vega J."/>
        </authorList>
    </citation>
    <scope>NUCLEOTIDE SEQUENCE</scope>
</reference>
<keyword evidence="2" id="KW-1185">Reference proteome</keyword>
<dbReference type="Proteomes" id="UP001177021">
    <property type="component" value="Unassembled WGS sequence"/>
</dbReference>
<proteinExistence type="predicted"/>
<protein>
    <submittedName>
        <fullName evidence="1">Uncharacterized protein</fullName>
    </submittedName>
</protein>